<dbReference type="EMBL" id="KB468157">
    <property type="protein sequence ID" value="PCH44496.1"/>
    <property type="molecule type" value="Genomic_DNA"/>
</dbReference>
<dbReference type="Pfam" id="PF23153">
    <property type="entry name" value="Aip3p_Bud6_N"/>
    <property type="match status" value="1"/>
</dbReference>
<gene>
    <name evidence="3" type="ORF">WOLCODRAFT_123672</name>
</gene>
<evidence type="ECO:0000313" key="3">
    <source>
        <dbReference type="EMBL" id="PCH44496.1"/>
    </source>
</evidence>
<feature type="region of interest" description="Disordered" evidence="1">
    <location>
        <begin position="1"/>
        <end position="66"/>
    </location>
</feature>
<evidence type="ECO:0000256" key="1">
    <source>
        <dbReference type="SAM" id="MobiDB-lite"/>
    </source>
</evidence>
<organism evidence="3 4">
    <name type="scientific">Wolfiporia cocos (strain MD-104)</name>
    <name type="common">Brown rot fungus</name>
    <dbReference type="NCBI Taxonomy" id="742152"/>
    <lineage>
        <taxon>Eukaryota</taxon>
        <taxon>Fungi</taxon>
        <taxon>Dikarya</taxon>
        <taxon>Basidiomycota</taxon>
        <taxon>Agaricomycotina</taxon>
        <taxon>Agaricomycetes</taxon>
        <taxon>Polyporales</taxon>
        <taxon>Phaeolaceae</taxon>
        <taxon>Wolfiporia</taxon>
    </lineage>
</organism>
<dbReference type="AlphaFoldDB" id="A0A2H3JQS7"/>
<dbReference type="OMA" id="QFNTTIH"/>
<feature type="compositionally biased region" description="Basic residues" evidence="1">
    <location>
        <begin position="18"/>
        <end position="28"/>
    </location>
</feature>
<feature type="compositionally biased region" description="Polar residues" evidence="1">
    <location>
        <begin position="29"/>
        <end position="43"/>
    </location>
</feature>
<protein>
    <recommendedName>
        <fullName evidence="2">Aip3p/Bud6 N-terminal domain-containing protein</fullName>
    </recommendedName>
</protein>
<reference evidence="3 4" key="1">
    <citation type="journal article" date="2012" name="Science">
        <title>The Paleozoic origin of enzymatic lignin decomposition reconstructed from 31 fungal genomes.</title>
        <authorList>
            <person name="Floudas D."/>
            <person name="Binder M."/>
            <person name="Riley R."/>
            <person name="Barry K."/>
            <person name="Blanchette R.A."/>
            <person name="Henrissat B."/>
            <person name="Martinez A.T."/>
            <person name="Otillar R."/>
            <person name="Spatafora J.W."/>
            <person name="Yadav J.S."/>
            <person name="Aerts A."/>
            <person name="Benoit I."/>
            <person name="Boyd A."/>
            <person name="Carlson A."/>
            <person name="Copeland A."/>
            <person name="Coutinho P.M."/>
            <person name="de Vries R.P."/>
            <person name="Ferreira P."/>
            <person name="Findley K."/>
            <person name="Foster B."/>
            <person name="Gaskell J."/>
            <person name="Glotzer D."/>
            <person name="Gorecki P."/>
            <person name="Heitman J."/>
            <person name="Hesse C."/>
            <person name="Hori C."/>
            <person name="Igarashi K."/>
            <person name="Jurgens J.A."/>
            <person name="Kallen N."/>
            <person name="Kersten P."/>
            <person name="Kohler A."/>
            <person name="Kuees U."/>
            <person name="Kumar T.K.A."/>
            <person name="Kuo A."/>
            <person name="LaButti K."/>
            <person name="Larrondo L.F."/>
            <person name="Lindquist E."/>
            <person name="Ling A."/>
            <person name="Lombard V."/>
            <person name="Lucas S."/>
            <person name="Lundell T."/>
            <person name="Martin R."/>
            <person name="McLaughlin D.J."/>
            <person name="Morgenstern I."/>
            <person name="Morin E."/>
            <person name="Murat C."/>
            <person name="Nagy L.G."/>
            <person name="Nolan M."/>
            <person name="Ohm R.A."/>
            <person name="Patyshakuliyeva A."/>
            <person name="Rokas A."/>
            <person name="Ruiz-Duenas F.J."/>
            <person name="Sabat G."/>
            <person name="Salamov A."/>
            <person name="Samejima M."/>
            <person name="Schmutz J."/>
            <person name="Slot J.C."/>
            <person name="St John F."/>
            <person name="Stenlid J."/>
            <person name="Sun H."/>
            <person name="Sun S."/>
            <person name="Syed K."/>
            <person name="Tsang A."/>
            <person name="Wiebenga A."/>
            <person name="Young D."/>
            <person name="Pisabarro A."/>
            <person name="Eastwood D.C."/>
            <person name="Martin F."/>
            <person name="Cullen D."/>
            <person name="Grigoriev I.V."/>
            <person name="Hibbett D.S."/>
        </authorList>
    </citation>
    <scope>NUCLEOTIDE SEQUENCE [LARGE SCALE GENOMIC DNA]</scope>
    <source>
        <strain evidence="3 4">MD-104</strain>
    </source>
</reference>
<evidence type="ECO:0000259" key="2">
    <source>
        <dbReference type="Pfam" id="PF23153"/>
    </source>
</evidence>
<accession>A0A2H3JQS7</accession>
<keyword evidence="4" id="KW-1185">Reference proteome</keyword>
<sequence>MLPFRPLPATPMQSAVHSPRRQVGRRISVRTTPTTNWRRSGSPVTPDSPSSPLHSPLSSRPTTPTDVHSAVSRLLGLMKQLQEVLHLWGMRQATQAQVSDAFVLVAAQFNTTVNAFYRHSIDMSDLYDIIPDLREVLESCLGEDPSPQALEAYMPDVRLVIYRLLTGLRSKQGPYWQVVASSRRASPLEPNRKT</sequence>
<proteinExistence type="predicted"/>
<evidence type="ECO:0000313" key="4">
    <source>
        <dbReference type="Proteomes" id="UP000218811"/>
    </source>
</evidence>
<feature type="compositionally biased region" description="Low complexity" evidence="1">
    <location>
        <begin position="45"/>
        <end position="66"/>
    </location>
</feature>
<dbReference type="Proteomes" id="UP000218811">
    <property type="component" value="Unassembled WGS sequence"/>
</dbReference>
<dbReference type="InterPro" id="IPR056279">
    <property type="entry name" value="Aip3p_Bud6_N"/>
</dbReference>
<feature type="domain" description="Aip3p/Bud6 N-terminal" evidence="2">
    <location>
        <begin position="69"/>
        <end position="176"/>
    </location>
</feature>
<dbReference type="OrthoDB" id="783096at2759"/>
<name>A0A2H3JQS7_WOLCO</name>